<accession>A0ABX1KVN7</accession>
<dbReference type="Proteomes" id="UP000763447">
    <property type="component" value="Unassembled WGS sequence"/>
</dbReference>
<evidence type="ECO:0000313" key="3">
    <source>
        <dbReference type="Proteomes" id="UP000763447"/>
    </source>
</evidence>
<sequence>MVYKLVITNDATSDLRTLQAYLEAFFGQKAANKVISTIIAQLQQLGSYPKLGASASVIDDQLDNYRYLRDRRNTIFYRIDEDRAAVIIERIFDNRENIIRELNDYLDKNMPPET</sequence>
<proteinExistence type="predicted"/>
<dbReference type="EMBL" id="JAAXLJ010000004">
    <property type="protein sequence ID" value="NLR17997.1"/>
    <property type="molecule type" value="Genomic_DNA"/>
</dbReference>
<keyword evidence="1" id="KW-1277">Toxin-antitoxin system</keyword>
<keyword evidence="3" id="KW-1185">Reference proteome</keyword>
<name>A0ABX1KVN7_9LACO</name>
<dbReference type="RefSeq" id="WP_168924611.1">
    <property type="nucleotide sequence ID" value="NZ_JAAXLJ010000004.1"/>
</dbReference>
<protein>
    <submittedName>
        <fullName evidence="2">Type II toxin-antitoxin system RelE/ParE family toxin</fullName>
    </submittedName>
</protein>
<evidence type="ECO:0000313" key="2">
    <source>
        <dbReference type="EMBL" id="NLR17997.1"/>
    </source>
</evidence>
<organism evidence="2 3">
    <name type="scientific">Secundilactobacillus angelensis</name>
    <dbReference type="NCBI Taxonomy" id="2722706"/>
    <lineage>
        <taxon>Bacteria</taxon>
        <taxon>Bacillati</taxon>
        <taxon>Bacillota</taxon>
        <taxon>Bacilli</taxon>
        <taxon>Lactobacillales</taxon>
        <taxon>Lactobacillaceae</taxon>
        <taxon>Secundilactobacillus</taxon>
    </lineage>
</organism>
<reference evidence="2 3" key="1">
    <citation type="submission" date="2020-04" db="EMBL/GenBank/DDBJ databases">
        <title>A novel species of genus Lactobacillus that was isolated from fermented food Zha-chili.</title>
        <authorList>
            <person name="Zhang Z."/>
        </authorList>
    </citation>
    <scope>NUCLEOTIDE SEQUENCE [LARGE SCALE GENOMIC DNA]</scope>
    <source>
        <strain evidence="3">HBUAS51383</strain>
    </source>
</reference>
<dbReference type="Gene3D" id="3.30.2310.20">
    <property type="entry name" value="RelE-like"/>
    <property type="match status" value="1"/>
</dbReference>
<evidence type="ECO:0000256" key="1">
    <source>
        <dbReference type="ARBA" id="ARBA00022649"/>
    </source>
</evidence>
<comment type="caution">
    <text evidence="2">The sequence shown here is derived from an EMBL/GenBank/DDBJ whole genome shotgun (WGS) entry which is preliminary data.</text>
</comment>
<dbReference type="InterPro" id="IPR035093">
    <property type="entry name" value="RelE/ParE_toxin_dom_sf"/>
</dbReference>
<dbReference type="Pfam" id="PF05016">
    <property type="entry name" value="ParE_toxin"/>
    <property type="match status" value="1"/>
</dbReference>
<dbReference type="InterPro" id="IPR007712">
    <property type="entry name" value="RelE/ParE_toxin"/>
</dbReference>
<gene>
    <name evidence="2" type="ORF">HC026_03560</name>
</gene>